<keyword evidence="4 11" id="KW-0812">Transmembrane</keyword>
<gene>
    <name evidence="12" type="ORF">SAMN05216259_12913</name>
</gene>
<evidence type="ECO:0000313" key="13">
    <source>
        <dbReference type="Proteomes" id="UP000199341"/>
    </source>
</evidence>
<keyword evidence="3" id="KW-1003">Cell membrane</keyword>
<keyword evidence="8 11" id="KW-1133">Transmembrane helix</keyword>
<dbReference type="InterPro" id="IPR042485">
    <property type="entry name" value="T7SS_EccB_R3"/>
</dbReference>
<dbReference type="InterPro" id="IPR044857">
    <property type="entry name" value="T7SS_EccB_R1"/>
</dbReference>
<dbReference type="Pfam" id="PF05108">
    <property type="entry name" value="T7SS_ESX1_EccB"/>
    <property type="match status" value="1"/>
</dbReference>
<dbReference type="PANTHER" id="PTHR40765:SF2">
    <property type="entry name" value="ESX-2 SECRETION SYSTEM ATPASE ECCB2"/>
    <property type="match status" value="1"/>
</dbReference>
<dbReference type="PANTHER" id="PTHR40765">
    <property type="entry name" value="ESX-2 SECRETION SYSTEM ATPASE ECCB2"/>
    <property type="match status" value="1"/>
</dbReference>
<evidence type="ECO:0000256" key="5">
    <source>
        <dbReference type="ARBA" id="ARBA00022741"/>
    </source>
</evidence>
<dbReference type="GO" id="GO:0005524">
    <property type="term" value="F:ATP binding"/>
    <property type="evidence" value="ECO:0007669"/>
    <property type="project" value="UniProtKB-KW"/>
</dbReference>
<evidence type="ECO:0000256" key="6">
    <source>
        <dbReference type="ARBA" id="ARBA00022801"/>
    </source>
</evidence>
<protein>
    <submittedName>
        <fullName evidence="12">Type VII secretion protein EccB</fullName>
    </submittedName>
</protein>
<dbReference type="GO" id="GO:0005886">
    <property type="term" value="C:plasma membrane"/>
    <property type="evidence" value="ECO:0007669"/>
    <property type="project" value="UniProtKB-SubCell"/>
</dbReference>
<evidence type="ECO:0000256" key="11">
    <source>
        <dbReference type="SAM" id="Phobius"/>
    </source>
</evidence>
<feature type="transmembrane region" description="Helical" evidence="11">
    <location>
        <begin position="39"/>
        <end position="61"/>
    </location>
</feature>
<dbReference type="GO" id="GO:0016787">
    <property type="term" value="F:hydrolase activity"/>
    <property type="evidence" value="ECO:0007669"/>
    <property type="project" value="UniProtKB-KW"/>
</dbReference>
<sequence length="549" mass="55098">MQTRRDHLQAYQFAVGRLATALVTGDTGRGTGPTRRGTLGTYFGVLLVVLLCAGFGVYGLIKPVQKDTWRKPGSIIVEKETGNRYLMVDGTLRPVLNYASALLLTGSSGTVRTVSRDVLSKVAHGGPVGIPDAPDSLPAAGDVLSGGWARCLRPGALGEVLDLAPSHVAKVPAGAQAVLTANGGARYVLFQDVKYPVPDASALIALGLDGGRLLPAPDSWLARVPTGPPLAAPAIPKAGTPAGKVGGQAVKVGQLFRTPADAGGHTYVMLDDGIAPVTATQFALLAARPGAAAVRTVDATSIAASPVSKAGLPTRGLPEVLHAPQARTGNAALCLRQTTKGAGLTQQVVLETGAAGTTTRQVLIPPGHGLLVLDQDQIRAGNHNPQSYLVDEQGVVYPLGDTGAAPALRLSGPSTAMPEDVMALLPRGPVLDAQAAAADVPASALTSGGGTGGGQDSARLPAAAGKASKSSYEQETDGPAATAVPRTGSAREPAVLDEASPYGPGAGGPGATGAGAAPAVLRTEIRPPAGDTAAVRDGAADGGKGGRRQ</sequence>
<evidence type="ECO:0000256" key="8">
    <source>
        <dbReference type="ARBA" id="ARBA00022989"/>
    </source>
</evidence>
<keyword evidence="6" id="KW-0378">Hydrolase</keyword>
<dbReference type="NCBIfam" id="TIGR03919">
    <property type="entry name" value="T7SS_EccB"/>
    <property type="match status" value="1"/>
</dbReference>
<accession>A0A1H0SLC7</accession>
<comment type="similarity">
    <text evidence="2">Belongs to the EccB family.</text>
</comment>
<keyword evidence="7" id="KW-0067">ATP-binding</keyword>
<evidence type="ECO:0000256" key="9">
    <source>
        <dbReference type="ARBA" id="ARBA00023136"/>
    </source>
</evidence>
<keyword evidence="9 11" id="KW-0472">Membrane</keyword>
<evidence type="ECO:0000256" key="10">
    <source>
        <dbReference type="SAM" id="MobiDB-lite"/>
    </source>
</evidence>
<evidence type="ECO:0000256" key="1">
    <source>
        <dbReference type="ARBA" id="ARBA00004162"/>
    </source>
</evidence>
<dbReference type="GO" id="GO:0005576">
    <property type="term" value="C:extracellular region"/>
    <property type="evidence" value="ECO:0007669"/>
    <property type="project" value="TreeGrafter"/>
</dbReference>
<evidence type="ECO:0000313" key="12">
    <source>
        <dbReference type="EMBL" id="SDP42517.1"/>
    </source>
</evidence>
<proteinExistence type="inferred from homology"/>
<dbReference type="AlphaFoldDB" id="A0A1H0SLC7"/>
<name>A0A1H0SLC7_9ACTN</name>
<evidence type="ECO:0000256" key="2">
    <source>
        <dbReference type="ARBA" id="ARBA00008149"/>
    </source>
</evidence>
<evidence type="ECO:0000256" key="7">
    <source>
        <dbReference type="ARBA" id="ARBA00022840"/>
    </source>
</evidence>
<reference evidence="12 13" key="1">
    <citation type="submission" date="2016-10" db="EMBL/GenBank/DDBJ databases">
        <authorList>
            <person name="de Groot N.N."/>
        </authorList>
    </citation>
    <scope>NUCLEOTIDE SEQUENCE [LARGE SCALE GENOMIC DNA]</scope>
    <source>
        <strain evidence="12 13">CGMCC 4.2022</strain>
    </source>
</reference>
<feature type="compositionally biased region" description="Gly residues" evidence="10">
    <location>
        <begin position="504"/>
        <end position="513"/>
    </location>
</feature>
<evidence type="ECO:0000256" key="4">
    <source>
        <dbReference type="ARBA" id="ARBA00022692"/>
    </source>
</evidence>
<comment type="subcellular location">
    <subcellularLocation>
        <location evidence="1">Cell membrane</location>
        <topology evidence="1">Single-pass membrane protein</topology>
    </subcellularLocation>
</comment>
<dbReference type="Gene3D" id="2.40.50.910">
    <property type="entry name" value="Type VII secretion system EccB, repeat 3 domain"/>
    <property type="match status" value="1"/>
</dbReference>
<dbReference type="STRING" id="310781.SAMN05216259_12913"/>
<feature type="region of interest" description="Disordered" evidence="10">
    <location>
        <begin position="443"/>
        <end position="549"/>
    </location>
</feature>
<dbReference type="InterPro" id="IPR007795">
    <property type="entry name" value="T7SS_EccB"/>
</dbReference>
<evidence type="ECO:0000256" key="3">
    <source>
        <dbReference type="ARBA" id="ARBA00022475"/>
    </source>
</evidence>
<dbReference type="EMBL" id="FNIE01000029">
    <property type="protein sequence ID" value="SDP42517.1"/>
    <property type="molecule type" value="Genomic_DNA"/>
</dbReference>
<keyword evidence="13" id="KW-1185">Reference proteome</keyword>
<keyword evidence="5" id="KW-0547">Nucleotide-binding</keyword>
<dbReference type="RefSeq" id="WP_093788795.1">
    <property type="nucleotide sequence ID" value="NZ_FNIE01000029.1"/>
</dbReference>
<organism evidence="12 13">
    <name type="scientific">Actinacidiphila guanduensis</name>
    <dbReference type="NCBI Taxonomy" id="310781"/>
    <lineage>
        <taxon>Bacteria</taxon>
        <taxon>Bacillati</taxon>
        <taxon>Actinomycetota</taxon>
        <taxon>Actinomycetes</taxon>
        <taxon>Kitasatosporales</taxon>
        <taxon>Streptomycetaceae</taxon>
        <taxon>Actinacidiphila</taxon>
    </lineage>
</organism>
<dbReference type="Gene3D" id="3.30.2390.20">
    <property type="entry name" value="Type VII secretion system EccB, repeat 1 domain"/>
    <property type="match status" value="2"/>
</dbReference>
<dbReference type="Proteomes" id="UP000199341">
    <property type="component" value="Unassembled WGS sequence"/>
</dbReference>
<dbReference type="OrthoDB" id="3847604at2"/>